<reference evidence="2 3" key="1">
    <citation type="submission" date="2021-03" db="EMBL/GenBank/DDBJ databases">
        <title>Sequencing the genomes of 1000 actinobacteria strains.</title>
        <authorList>
            <person name="Klenk H.-P."/>
        </authorList>
    </citation>
    <scope>NUCLEOTIDE SEQUENCE [LARGE SCALE GENOMIC DNA]</scope>
    <source>
        <strain evidence="2 3">DSM 44580</strain>
    </source>
</reference>
<dbReference type="SMART" id="SM00829">
    <property type="entry name" value="PKS_ER"/>
    <property type="match status" value="1"/>
</dbReference>
<dbReference type="Gene3D" id="3.40.50.720">
    <property type="entry name" value="NAD(P)-binding Rossmann-like Domain"/>
    <property type="match status" value="1"/>
</dbReference>
<evidence type="ECO:0000313" key="3">
    <source>
        <dbReference type="Proteomes" id="UP001519363"/>
    </source>
</evidence>
<dbReference type="Pfam" id="PF13602">
    <property type="entry name" value="ADH_zinc_N_2"/>
    <property type="match status" value="1"/>
</dbReference>
<dbReference type="EMBL" id="JAGIOO010000001">
    <property type="protein sequence ID" value="MBP2473437.1"/>
    <property type="molecule type" value="Genomic_DNA"/>
</dbReference>
<protein>
    <submittedName>
        <fullName evidence="2">NADPH:quinone reductase-like Zn-dependent oxidoreductase</fullName>
    </submittedName>
</protein>
<name>A0ABS5AA22_9PSEU</name>
<dbReference type="CDD" id="cd08267">
    <property type="entry name" value="MDR1"/>
    <property type="match status" value="1"/>
</dbReference>
<dbReference type="Pfam" id="PF08240">
    <property type="entry name" value="ADH_N"/>
    <property type="match status" value="1"/>
</dbReference>
<organism evidence="2 3">
    <name type="scientific">Crossiella equi</name>
    <dbReference type="NCBI Taxonomy" id="130796"/>
    <lineage>
        <taxon>Bacteria</taxon>
        <taxon>Bacillati</taxon>
        <taxon>Actinomycetota</taxon>
        <taxon>Actinomycetes</taxon>
        <taxon>Pseudonocardiales</taxon>
        <taxon>Pseudonocardiaceae</taxon>
        <taxon>Crossiella</taxon>
    </lineage>
</organism>
<keyword evidence="3" id="KW-1185">Reference proteome</keyword>
<dbReference type="InterPro" id="IPR052733">
    <property type="entry name" value="Chloroplast_QOR"/>
</dbReference>
<evidence type="ECO:0000313" key="2">
    <source>
        <dbReference type="EMBL" id="MBP2473437.1"/>
    </source>
</evidence>
<sequence>MGEMRVVEYDRYGPPEVLRVVGAPVPVPSAEEVLVRVHGASVGGGDLALRGGGLRVLRPRRFPKRIGVDFAGEVVSAGGRVVGPAVGDRVWGALDRGTLVRGRAGALAEFVAVRPRQLAPAPAGVDLVAAAALPGVGTTAITALRDKARLRAGERLLVRGGTGGLGSVLVQLGRALGAHVTALASAPTLDLAVSLGAHEALDYRGTGPSALGAFDVVVDAVGTELAEYHRLVRPGGRFVALAPTTPAAVRHLAGSFLPWRERALFFSGNPGSRLFADLTSYVESGAVRPVVDTVFPLEEVAAAHHALARGGVRGKYVIRLR</sequence>
<dbReference type="Proteomes" id="UP001519363">
    <property type="component" value="Unassembled WGS sequence"/>
</dbReference>
<gene>
    <name evidence="2" type="ORF">JOF53_002309</name>
</gene>
<dbReference type="InterPro" id="IPR011032">
    <property type="entry name" value="GroES-like_sf"/>
</dbReference>
<dbReference type="InterPro" id="IPR036291">
    <property type="entry name" value="NAD(P)-bd_dom_sf"/>
</dbReference>
<evidence type="ECO:0000259" key="1">
    <source>
        <dbReference type="SMART" id="SM00829"/>
    </source>
</evidence>
<proteinExistence type="predicted"/>
<dbReference type="SUPFAM" id="SSF50129">
    <property type="entry name" value="GroES-like"/>
    <property type="match status" value="1"/>
</dbReference>
<comment type="caution">
    <text evidence="2">The sequence shown here is derived from an EMBL/GenBank/DDBJ whole genome shotgun (WGS) entry which is preliminary data.</text>
</comment>
<dbReference type="InterPro" id="IPR013154">
    <property type="entry name" value="ADH-like_N"/>
</dbReference>
<dbReference type="PANTHER" id="PTHR44013:SF1">
    <property type="entry name" value="ZINC-TYPE ALCOHOL DEHYDROGENASE-LIKE PROTEIN C16A3.02C"/>
    <property type="match status" value="1"/>
</dbReference>
<dbReference type="InterPro" id="IPR020843">
    <property type="entry name" value="ER"/>
</dbReference>
<dbReference type="Gene3D" id="3.90.180.10">
    <property type="entry name" value="Medium-chain alcohol dehydrogenases, catalytic domain"/>
    <property type="match status" value="1"/>
</dbReference>
<accession>A0ABS5AA22</accession>
<feature type="domain" description="Enoyl reductase (ER)" evidence="1">
    <location>
        <begin position="13"/>
        <end position="318"/>
    </location>
</feature>
<dbReference type="RefSeq" id="WP_307849907.1">
    <property type="nucleotide sequence ID" value="NZ_JAGIOO010000001.1"/>
</dbReference>
<dbReference type="SUPFAM" id="SSF51735">
    <property type="entry name" value="NAD(P)-binding Rossmann-fold domains"/>
    <property type="match status" value="1"/>
</dbReference>
<dbReference type="PANTHER" id="PTHR44013">
    <property type="entry name" value="ZINC-TYPE ALCOHOL DEHYDROGENASE-LIKE PROTEIN C16A3.02C"/>
    <property type="match status" value="1"/>
</dbReference>